<protein>
    <submittedName>
        <fullName evidence="6">Mn2+/Fe2+ NRAMP family transporter</fullName>
    </submittedName>
</protein>
<evidence type="ECO:0000256" key="5">
    <source>
        <dbReference type="SAM" id="Phobius"/>
    </source>
</evidence>
<evidence type="ECO:0000313" key="7">
    <source>
        <dbReference type="Proteomes" id="UP000528824"/>
    </source>
</evidence>
<dbReference type="Proteomes" id="UP000528824">
    <property type="component" value="Unassembled WGS sequence"/>
</dbReference>
<dbReference type="Pfam" id="PF01566">
    <property type="entry name" value="Nramp"/>
    <property type="match status" value="1"/>
</dbReference>
<feature type="transmembrane region" description="Helical" evidence="5">
    <location>
        <begin position="223"/>
        <end position="247"/>
    </location>
</feature>
<name>A0A7W8XL22_9HYPH</name>
<evidence type="ECO:0000256" key="1">
    <source>
        <dbReference type="ARBA" id="ARBA00004141"/>
    </source>
</evidence>
<keyword evidence="7" id="KW-1185">Reference proteome</keyword>
<feature type="transmembrane region" description="Helical" evidence="5">
    <location>
        <begin position="150"/>
        <end position="176"/>
    </location>
</feature>
<evidence type="ECO:0000256" key="2">
    <source>
        <dbReference type="ARBA" id="ARBA00022692"/>
    </source>
</evidence>
<dbReference type="AlphaFoldDB" id="A0A7W8XL22"/>
<dbReference type="GO" id="GO:0046873">
    <property type="term" value="F:metal ion transmembrane transporter activity"/>
    <property type="evidence" value="ECO:0007669"/>
    <property type="project" value="InterPro"/>
</dbReference>
<reference evidence="6 7" key="1">
    <citation type="submission" date="2020-08" db="EMBL/GenBank/DDBJ databases">
        <title>Genomic Encyclopedia of Type Strains, Phase IV (KMG-V): Genome sequencing to study the core and pangenomes of soil and plant-associated prokaryotes.</title>
        <authorList>
            <person name="Whitman W."/>
        </authorList>
    </citation>
    <scope>NUCLEOTIDE SEQUENCE [LARGE SCALE GENOMIC DNA]</scope>
    <source>
        <strain evidence="6 7">SEMIA 4034</strain>
    </source>
</reference>
<gene>
    <name evidence="6" type="ORF">GGI59_006539</name>
</gene>
<accession>A0A7W8XL22</accession>
<feature type="transmembrane region" description="Helical" evidence="5">
    <location>
        <begin position="259"/>
        <end position="280"/>
    </location>
</feature>
<comment type="caution">
    <text evidence="6">The sequence shown here is derived from an EMBL/GenBank/DDBJ whole genome shotgun (WGS) entry which is preliminary data.</text>
</comment>
<dbReference type="InterPro" id="IPR001046">
    <property type="entry name" value="NRAMP_fam"/>
</dbReference>
<keyword evidence="4 5" id="KW-0472">Membrane</keyword>
<dbReference type="GO" id="GO:0016020">
    <property type="term" value="C:membrane"/>
    <property type="evidence" value="ECO:0007669"/>
    <property type="project" value="UniProtKB-SubCell"/>
</dbReference>
<feature type="transmembrane region" description="Helical" evidence="5">
    <location>
        <begin position="52"/>
        <end position="71"/>
    </location>
</feature>
<feature type="transmembrane region" description="Helical" evidence="5">
    <location>
        <begin position="197"/>
        <end position="217"/>
    </location>
</feature>
<keyword evidence="3 5" id="KW-1133">Transmembrane helix</keyword>
<feature type="transmembrane region" description="Helical" evidence="5">
    <location>
        <begin position="12"/>
        <end position="32"/>
    </location>
</feature>
<evidence type="ECO:0000256" key="3">
    <source>
        <dbReference type="ARBA" id="ARBA00022989"/>
    </source>
</evidence>
<evidence type="ECO:0000256" key="4">
    <source>
        <dbReference type="ARBA" id="ARBA00023136"/>
    </source>
</evidence>
<sequence length="281" mass="30022">MPYPAYVSVLKWLTLSLFAYVAVVLVAGVAWGEALSAIVMPTIAFTGDYFTAIVAILGTTISPYLFFWQAGEEVEELRRRKLARLRRNPDEAGPELGRIRMDTLVGMGFSNLVALCIVMAAAATLHLNGIDKIETSAQAAEALKPVAGEFAFAVFAVGIIGTGLLAVPVLAGSAAYAVAESFGWPEGLEKKFREAKAFYATIVVATIASVAVIMLGLDPVQALYWSAVMNGVLATPIIILMVMMARNPAIMGGLKAPRWMIFISSFTALVMGLSTIGMFVF</sequence>
<comment type="subcellular location">
    <subcellularLocation>
        <location evidence="1">Membrane</location>
        <topology evidence="1">Multi-pass membrane protein</topology>
    </subcellularLocation>
</comment>
<evidence type="ECO:0000313" key="6">
    <source>
        <dbReference type="EMBL" id="MBB5564827.1"/>
    </source>
</evidence>
<organism evidence="6 7">
    <name type="scientific">Rhizobium lentis</name>
    <dbReference type="NCBI Taxonomy" id="1138194"/>
    <lineage>
        <taxon>Bacteria</taxon>
        <taxon>Pseudomonadati</taxon>
        <taxon>Pseudomonadota</taxon>
        <taxon>Alphaproteobacteria</taxon>
        <taxon>Hyphomicrobiales</taxon>
        <taxon>Rhizobiaceae</taxon>
        <taxon>Rhizobium/Agrobacterium group</taxon>
        <taxon>Rhizobium</taxon>
    </lineage>
</organism>
<dbReference type="EMBL" id="JACHBC010000034">
    <property type="protein sequence ID" value="MBB5564827.1"/>
    <property type="molecule type" value="Genomic_DNA"/>
</dbReference>
<proteinExistence type="predicted"/>
<keyword evidence="2 5" id="KW-0812">Transmembrane</keyword>
<feature type="transmembrane region" description="Helical" evidence="5">
    <location>
        <begin position="108"/>
        <end position="130"/>
    </location>
</feature>